<dbReference type="InterPro" id="IPR003717">
    <property type="entry name" value="RecO"/>
</dbReference>
<dbReference type="GO" id="GO:0043590">
    <property type="term" value="C:bacterial nucleoid"/>
    <property type="evidence" value="ECO:0007669"/>
    <property type="project" value="TreeGrafter"/>
</dbReference>
<dbReference type="AlphaFoldDB" id="A0A6N8FY66"/>
<dbReference type="InterPro" id="IPR042242">
    <property type="entry name" value="RecO_C"/>
</dbReference>
<dbReference type="Gene3D" id="1.20.1440.120">
    <property type="entry name" value="Recombination protein O, C-terminal domain"/>
    <property type="match status" value="1"/>
</dbReference>
<sequence length="331" mass="36447">MSRTYKATGINLKSMALGESDRLLTILTREFGLVRAVAPGSRKHNSSLSGRSGLFVVNELLIAKGRSLDKITQAETQESYPGLNQDLGKLAASQYLAEITLYQALSEQPQEELFCLLSEHLSRLEKLPKNQPRLAIAHLSHAVFHLLALAGIAPQVQSCCLSGISLTPDFSNSQWQVGFSAAAGGIVSLTALEQVQREGRNISPKFAPVSTIAAPDRANSDGNHQNRTTLQPRRVAEHGQSYQTIVHRQEAPMLISRIDSQELATLQQLSQAELKQLQALTTDTTTDVNWIFIEQILRQYAQYHFGRPIRSAALIDNYFALPTSTNDDTTV</sequence>
<comment type="function">
    <text evidence="7">Involved in DNA repair and RecF pathway recombination.</text>
</comment>
<feature type="domain" description="DNA replication/recombination mediator RecO N-terminal" evidence="9">
    <location>
        <begin position="1"/>
        <end position="80"/>
    </location>
</feature>
<protein>
    <recommendedName>
        <fullName evidence="2 7">DNA repair protein RecO</fullName>
    </recommendedName>
    <alternativeName>
        <fullName evidence="6 7">Recombination protein O</fullName>
    </alternativeName>
</protein>
<keyword evidence="5 7" id="KW-0234">DNA repair</keyword>
<dbReference type="InterPro" id="IPR012340">
    <property type="entry name" value="NA-bd_OB-fold"/>
</dbReference>
<evidence type="ECO:0000256" key="8">
    <source>
        <dbReference type="SAM" id="MobiDB-lite"/>
    </source>
</evidence>
<keyword evidence="4 7" id="KW-0233">DNA recombination</keyword>
<dbReference type="Pfam" id="PF02565">
    <property type="entry name" value="RecO_C"/>
    <property type="match status" value="1"/>
</dbReference>
<evidence type="ECO:0000256" key="2">
    <source>
        <dbReference type="ARBA" id="ARBA00021310"/>
    </source>
</evidence>
<proteinExistence type="inferred from homology"/>
<dbReference type="GO" id="GO:0006310">
    <property type="term" value="P:DNA recombination"/>
    <property type="evidence" value="ECO:0007669"/>
    <property type="project" value="UniProtKB-UniRule"/>
</dbReference>
<evidence type="ECO:0000256" key="5">
    <source>
        <dbReference type="ARBA" id="ARBA00023204"/>
    </source>
</evidence>
<dbReference type="HAMAP" id="MF_00201">
    <property type="entry name" value="RecO"/>
    <property type="match status" value="1"/>
</dbReference>
<dbReference type="SUPFAM" id="SSF50249">
    <property type="entry name" value="Nucleic acid-binding proteins"/>
    <property type="match status" value="1"/>
</dbReference>
<accession>A0A6N8FY66</accession>
<evidence type="ECO:0000313" key="11">
    <source>
        <dbReference type="Proteomes" id="UP000441797"/>
    </source>
</evidence>
<dbReference type="GO" id="GO:0006302">
    <property type="term" value="P:double-strand break repair"/>
    <property type="evidence" value="ECO:0007669"/>
    <property type="project" value="TreeGrafter"/>
</dbReference>
<dbReference type="PANTHER" id="PTHR33991:SF1">
    <property type="entry name" value="DNA REPAIR PROTEIN RECO"/>
    <property type="match status" value="1"/>
</dbReference>
<dbReference type="Gene3D" id="2.40.50.140">
    <property type="entry name" value="Nucleic acid-binding proteins"/>
    <property type="match status" value="1"/>
</dbReference>
<evidence type="ECO:0000259" key="9">
    <source>
        <dbReference type="Pfam" id="PF11967"/>
    </source>
</evidence>
<dbReference type="PANTHER" id="PTHR33991">
    <property type="entry name" value="DNA REPAIR PROTEIN RECO"/>
    <property type="match status" value="1"/>
</dbReference>
<dbReference type="InterPro" id="IPR037278">
    <property type="entry name" value="ARFGAP/RecO"/>
</dbReference>
<evidence type="ECO:0000256" key="4">
    <source>
        <dbReference type="ARBA" id="ARBA00023172"/>
    </source>
</evidence>
<comment type="similarity">
    <text evidence="1 7">Belongs to the RecO family.</text>
</comment>
<comment type="caution">
    <text evidence="10">The sequence shown here is derived from an EMBL/GenBank/DDBJ whole genome shotgun (WGS) entry which is preliminary data.</text>
</comment>
<dbReference type="NCBIfam" id="TIGR00613">
    <property type="entry name" value="reco"/>
    <property type="match status" value="1"/>
</dbReference>
<gene>
    <name evidence="7" type="primary">recO</name>
    <name evidence="10" type="ORF">BWI75_12170</name>
</gene>
<reference evidence="10 11" key="1">
    <citation type="journal article" date="2019" name="Front. Microbiol.">
        <title>Genomic Features for Desiccation Tolerance and Sugar Biosynthesis in the Extremophile Gloeocapsopsis sp. UTEX B3054.</title>
        <authorList>
            <person name="Urrejola C."/>
            <person name="Alcorta J."/>
            <person name="Salas L."/>
            <person name="Vasquez M."/>
            <person name="Polz M.F."/>
            <person name="Vicuna R."/>
            <person name="Diez B."/>
        </authorList>
    </citation>
    <scope>NUCLEOTIDE SEQUENCE [LARGE SCALE GENOMIC DNA]</scope>
    <source>
        <strain evidence="10 11">1H9</strain>
    </source>
</reference>
<feature type="region of interest" description="Disordered" evidence="8">
    <location>
        <begin position="213"/>
        <end position="235"/>
    </location>
</feature>
<dbReference type="EMBL" id="NAPY01000017">
    <property type="protein sequence ID" value="MUL37077.1"/>
    <property type="molecule type" value="Genomic_DNA"/>
</dbReference>
<evidence type="ECO:0000256" key="7">
    <source>
        <dbReference type="HAMAP-Rule" id="MF_00201"/>
    </source>
</evidence>
<keyword evidence="11" id="KW-1185">Reference proteome</keyword>
<name>A0A6N8FY66_9CHRO</name>
<dbReference type="InterPro" id="IPR022572">
    <property type="entry name" value="DNA_rep/recomb_RecO_N"/>
</dbReference>
<dbReference type="OrthoDB" id="9797083at2"/>
<evidence type="ECO:0000256" key="6">
    <source>
        <dbReference type="ARBA" id="ARBA00033409"/>
    </source>
</evidence>
<evidence type="ECO:0000256" key="1">
    <source>
        <dbReference type="ARBA" id="ARBA00007452"/>
    </source>
</evidence>
<dbReference type="SUPFAM" id="SSF57863">
    <property type="entry name" value="ArfGap/RecO-like zinc finger"/>
    <property type="match status" value="1"/>
</dbReference>
<dbReference type="Proteomes" id="UP000441797">
    <property type="component" value="Unassembled WGS sequence"/>
</dbReference>
<evidence type="ECO:0000313" key="10">
    <source>
        <dbReference type="EMBL" id="MUL37077.1"/>
    </source>
</evidence>
<feature type="compositionally biased region" description="Polar residues" evidence="8">
    <location>
        <begin position="220"/>
        <end position="231"/>
    </location>
</feature>
<organism evidence="10 11">
    <name type="scientific">Gloeocapsopsis dulcis AAB1 = 1H9</name>
    <dbReference type="NCBI Taxonomy" id="1433147"/>
    <lineage>
        <taxon>Bacteria</taxon>
        <taxon>Bacillati</taxon>
        <taxon>Cyanobacteriota</taxon>
        <taxon>Cyanophyceae</taxon>
        <taxon>Oscillatoriophycideae</taxon>
        <taxon>Chroococcales</taxon>
        <taxon>Chroococcaceae</taxon>
        <taxon>Gloeocapsopsis</taxon>
        <taxon>Gloeocapsopsis dulcis</taxon>
    </lineage>
</organism>
<dbReference type="Pfam" id="PF11967">
    <property type="entry name" value="RecO_N"/>
    <property type="match status" value="1"/>
</dbReference>
<evidence type="ECO:0000256" key="3">
    <source>
        <dbReference type="ARBA" id="ARBA00022763"/>
    </source>
</evidence>
<dbReference type="RefSeq" id="WP_105219646.1">
    <property type="nucleotide sequence ID" value="NZ_CAWNSU010000044.1"/>
</dbReference>
<keyword evidence="3 7" id="KW-0227">DNA damage</keyword>